<dbReference type="AlphaFoldDB" id="A0A9P1CC32"/>
<evidence type="ECO:0000313" key="2">
    <source>
        <dbReference type="EMBL" id="CAL4775690.1"/>
    </source>
</evidence>
<organism evidence="1">
    <name type="scientific">Cladocopium goreaui</name>
    <dbReference type="NCBI Taxonomy" id="2562237"/>
    <lineage>
        <taxon>Eukaryota</taxon>
        <taxon>Sar</taxon>
        <taxon>Alveolata</taxon>
        <taxon>Dinophyceae</taxon>
        <taxon>Suessiales</taxon>
        <taxon>Symbiodiniaceae</taxon>
        <taxon>Cladocopium</taxon>
    </lineage>
</organism>
<dbReference type="EMBL" id="CAMXCT020001259">
    <property type="protein sequence ID" value="CAL1141753.1"/>
    <property type="molecule type" value="Genomic_DNA"/>
</dbReference>
<comment type="caution">
    <text evidence="1">The sequence shown here is derived from an EMBL/GenBank/DDBJ whole genome shotgun (WGS) entry which is preliminary data.</text>
</comment>
<dbReference type="EMBL" id="CAMXCT030001259">
    <property type="protein sequence ID" value="CAL4775690.1"/>
    <property type="molecule type" value="Genomic_DNA"/>
</dbReference>
<evidence type="ECO:0000313" key="3">
    <source>
        <dbReference type="Proteomes" id="UP001152797"/>
    </source>
</evidence>
<gene>
    <name evidence="1" type="ORF">C1SCF055_LOCUS15557</name>
</gene>
<accession>A0A9P1CC32</accession>
<evidence type="ECO:0000313" key="1">
    <source>
        <dbReference type="EMBL" id="CAI3988378.1"/>
    </source>
</evidence>
<reference evidence="2 3" key="2">
    <citation type="submission" date="2024-05" db="EMBL/GenBank/DDBJ databases">
        <authorList>
            <person name="Chen Y."/>
            <person name="Shah S."/>
            <person name="Dougan E. K."/>
            <person name="Thang M."/>
            <person name="Chan C."/>
        </authorList>
    </citation>
    <scope>NUCLEOTIDE SEQUENCE [LARGE SCALE GENOMIC DNA]</scope>
</reference>
<keyword evidence="3" id="KW-1185">Reference proteome</keyword>
<name>A0A9P1CC32_9DINO</name>
<sequence length="255" mass="28506">MASWEEWQWRGRYEKDARWGGNKWTAYGEQERRGAGACEVSVVSFGIEEDPENDWKGVDVLRVAMARLLDLRFEILPIKKLCKFDFANKEDVEWDMPVGKSDGSLEDCTLGDIRKFDQAAHMLNGPSGEPKGITEEAHVPRFNFNEGLAEDNFSNFMICEFHASVQHGSTVTQTDTDCNVRVSRAALFRGKGGRGHVWPLKHGLPVRPQPVAPGVLGNGGNGSQVSQVGMDPAKNAHALPYLLEKQVYQWAEQVF</sequence>
<dbReference type="OrthoDB" id="435922at2759"/>
<protein>
    <submittedName>
        <fullName evidence="1">Uncharacterized protein</fullName>
    </submittedName>
</protein>
<reference evidence="1" key="1">
    <citation type="submission" date="2022-10" db="EMBL/GenBank/DDBJ databases">
        <authorList>
            <person name="Chen Y."/>
            <person name="Dougan E. K."/>
            <person name="Chan C."/>
            <person name="Rhodes N."/>
            <person name="Thang M."/>
        </authorList>
    </citation>
    <scope>NUCLEOTIDE SEQUENCE</scope>
</reference>
<dbReference type="EMBL" id="CAMXCT010001259">
    <property type="protein sequence ID" value="CAI3988378.1"/>
    <property type="molecule type" value="Genomic_DNA"/>
</dbReference>
<dbReference type="Proteomes" id="UP001152797">
    <property type="component" value="Unassembled WGS sequence"/>
</dbReference>
<proteinExistence type="predicted"/>